<evidence type="ECO:0000313" key="2">
    <source>
        <dbReference type="Proteomes" id="UP000472355"/>
    </source>
</evidence>
<dbReference type="EMBL" id="SGKU01000090">
    <property type="protein sequence ID" value="NFA44495.1"/>
    <property type="molecule type" value="Genomic_DNA"/>
</dbReference>
<comment type="caution">
    <text evidence="1">The sequence shown here is derived from an EMBL/GenBank/DDBJ whole genome shotgun (WGS) entry which is preliminary data.</text>
</comment>
<name>A0A6M0SXR7_CLOBO</name>
<evidence type="ECO:0000313" key="1">
    <source>
        <dbReference type="EMBL" id="NFA44495.1"/>
    </source>
</evidence>
<protein>
    <submittedName>
        <fullName evidence="1">Uncharacterized protein</fullName>
    </submittedName>
</protein>
<dbReference type="AlphaFoldDB" id="A0A6M0SXR7"/>
<dbReference type="Proteomes" id="UP000472355">
    <property type="component" value="Unassembled WGS sequence"/>
</dbReference>
<accession>A0A6M0SXR7</accession>
<sequence length="80" mass="9735">MREYGISVTHKFITETKKFKRGVLYTKEQIINTVFNNGWDTPHLTKDENIKRICNAINHNCRKDVRRMKSINRRKYYIFL</sequence>
<proteinExistence type="predicted"/>
<organism evidence="1 2">
    <name type="scientific">Clostridium botulinum</name>
    <dbReference type="NCBI Taxonomy" id="1491"/>
    <lineage>
        <taxon>Bacteria</taxon>
        <taxon>Bacillati</taxon>
        <taxon>Bacillota</taxon>
        <taxon>Clostridia</taxon>
        <taxon>Eubacteriales</taxon>
        <taxon>Clostridiaceae</taxon>
        <taxon>Clostridium</taxon>
    </lineage>
</organism>
<reference evidence="1 2" key="1">
    <citation type="submission" date="2019-02" db="EMBL/GenBank/DDBJ databases">
        <title>Genome sequencing of Clostridium botulinum clinical isolates.</title>
        <authorList>
            <person name="Brunt J."/>
            <person name="Van Vliet A.H.M."/>
            <person name="Stringer S.C."/>
            <person name="Grant K.A."/>
            <person name="Carter A.C."/>
            <person name="Peck M.W."/>
        </authorList>
    </citation>
    <scope>NUCLEOTIDE SEQUENCE [LARGE SCALE GENOMIC DNA]</scope>
    <source>
        <strain evidence="1 2">H113700579</strain>
    </source>
</reference>
<gene>
    <name evidence="1" type="ORF">EXM65_18545</name>
</gene>